<dbReference type="InterPro" id="IPR047640">
    <property type="entry name" value="RpiR-like"/>
</dbReference>
<accession>A0ABV5CTI6</accession>
<sequence>MTLDETQIHSTESDNRSLVSPRDRYAARLQMNMSAANLRARVLDAELRNLQRTFDHLGEDDSLVRAASGIVSARRRFIVGAGKSLAHATLLAWDLSAGLGQVLLVDEVTVRSLDVLLDVRPSDVLVAFSFRRYQRRTVTVAEEFAAQGGVVIGITDSPDAPIARIAHEVVVVPTVSASYADSPTAVAAVIHLLTTLTTASAKGARRRLAERERLHQALDTYLE</sequence>
<dbReference type="RefSeq" id="WP_375735116.1">
    <property type="nucleotide sequence ID" value="NZ_JBCGDC010000053.1"/>
</dbReference>
<feature type="compositionally biased region" description="Basic and acidic residues" evidence="1">
    <location>
        <begin position="11"/>
        <end position="20"/>
    </location>
</feature>
<dbReference type="PANTHER" id="PTHR30514">
    <property type="entry name" value="GLUCOKINASE"/>
    <property type="match status" value="1"/>
</dbReference>
<dbReference type="InterPro" id="IPR046348">
    <property type="entry name" value="SIS_dom_sf"/>
</dbReference>
<proteinExistence type="predicted"/>
<evidence type="ECO:0000313" key="4">
    <source>
        <dbReference type="Proteomes" id="UP001582793"/>
    </source>
</evidence>
<evidence type="ECO:0000259" key="2">
    <source>
        <dbReference type="PROSITE" id="PS51464"/>
    </source>
</evidence>
<dbReference type="InterPro" id="IPR035472">
    <property type="entry name" value="RpiR-like_SIS"/>
</dbReference>
<dbReference type="SUPFAM" id="SSF53697">
    <property type="entry name" value="SIS domain"/>
    <property type="match status" value="1"/>
</dbReference>
<feature type="compositionally biased region" description="Polar residues" evidence="1">
    <location>
        <begin position="1"/>
        <end position="10"/>
    </location>
</feature>
<dbReference type="InterPro" id="IPR001347">
    <property type="entry name" value="SIS_dom"/>
</dbReference>
<feature type="domain" description="SIS" evidence="2">
    <location>
        <begin position="66"/>
        <end position="209"/>
    </location>
</feature>
<dbReference type="EMBL" id="JBCGDC010000053">
    <property type="protein sequence ID" value="MFB6395220.1"/>
    <property type="molecule type" value="Genomic_DNA"/>
</dbReference>
<feature type="region of interest" description="Disordered" evidence="1">
    <location>
        <begin position="1"/>
        <end position="20"/>
    </location>
</feature>
<comment type="caution">
    <text evidence="3">The sequence shown here is derived from an EMBL/GenBank/DDBJ whole genome shotgun (WGS) entry which is preliminary data.</text>
</comment>
<organism evidence="3 4">
    <name type="scientific">Polymorphospora lycopeni</name>
    <dbReference type="NCBI Taxonomy" id="3140240"/>
    <lineage>
        <taxon>Bacteria</taxon>
        <taxon>Bacillati</taxon>
        <taxon>Actinomycetota</taxon>
        <taxon>Actinomycetes</taxon>
        <taxon>Micromonosporales</taxon>
        <taxon>Micromonosporaceae</taxon>
        <taxon>Polymorphospora</taxon>
    </lineage>
</organism>
<protein>
    <submittedName>
        <fullName evidence="3">MurR/RpiR family transcriptional regulator</fullName>
    </submittedName>
</protein>
<keyword evidence="4" id="KW-1185">Reference proteome</keyword>
<evidence type="ECO:0000313" key="3">
    <source>
        <dbReference type="EMBL" id="MFB6395220.1"/>
    </source>
</evidence>
<dbReference type="PANTHER" id="PTHR30514:SF18">
    <property type="entry name" value="RPIR-FAMILY TRANSCRIPTIONAL REGULATOR"/>
    <property type="match status" value="1"/>
</dbReference>
<dbReference type="PROSITE" id="PS51464">
    <property type="entry name" value="SIS"/>
    <property type="match status" value="1"/>
</dbReference>
<dbReference type="Pfam" id="PF01380">
    <property type="entry name" value="SIS"/>
    <property type="match status" value="1"/>
</dbReference>
<evidence type="ECO:0000256" key="1">
    <source>
        <dbReference type="SAM" id="MobiDB-lite"/>
    </source>
</evidence>
<dbReference type="CDD" id="cd05013">
    <property type="entry name" value="SIS_RpiR"/>
    <property type="match status" value="1"/>
</dbReference>
<dbReference type="Proteomes" id="UP001582793">
    <property type="component" value="Unassembled WGS sequence"/>
</dbReference>
<dbReference type="Gene3D" id="3.40.50.10490">
    <property type="entry name" value="Glucose-6-phosphate isomerase like protein, domain 1"/>
    <property type="match status" value="1"/>
</dbReference>
<reference evidence="3 4" key="1">
    <citation type="submission" date="2024-04" db="EMBL/GenBank/DDBJ databases">
        <title>Polymorphospora sp. isolated from Baiyangdian Lake in Xiong'an New Area.</title>
        <authorList>
            <person name="Zhang X."/>
            <person name="Liu J."/>
        </authorList>
    </citation>
    <scope>NUCLEOTIDE SEQUENCE [LARGE SCALE GENOMIC DNA]</scope>
    <source>
        <strain evidence="3 4">2-325</strain>
    </source>
</reference>
<gene>
    <name evidence="3" type="ORF">AAFH96_19215</name>
</gene>
<name>A0ABV5CTI6_9ACTN</name>